<dbReference type="PANTHER" id="PTHR10562">
    <property type="entry name" value="SMALL UBIQUITIN-RELATED MODIFIER"/>
    <property type="match status" value="1"/>
</dbReference>
<proteinExistence type="predicted"/>
<keyword evidence="3" id="KW-1185">Reference proteome</keyword>
<dbReference type="RefSeq" id="XP_018277682.1">
    <property type="nucleotide sequence ID" value="XM_018425471.1"/>
</dbReference>
<dbReference type="EMBL" id="KQ087222">
    <property type="protein sequence ID" value="KLT41191.1"/>
    <property type="molecule type" value="Genomic_DNA"/>
</dbReference>
<feature type="domain" description="Ubiquitin-like" evidence="1">
    <location>
        <begin position="8"/>
        <end position="83"/>
    </location>
</feature>
<dbReference type="SUPFAM" id="SSF54236">
    <property type="entry name" value="Ubiquitin-like"/>
    <property type="match status" value="1"/>
</dbReference>
<dbReference type="OrthoDB" id="442921at2759"/>
<dbReference type="Proteomes" id="UP000053611">
    <property type="component" value="Unassembled WGS sequence"/>
</dbReference>
<protein>
    <submittedName>
        <fullName evidence="2">Ubiquitin-like protein</fullName>
    </submittedName>
</protein>
<dbReference type="Gene3D" id="3.10.20.90">
    <property type="entry name" value="Phosphatidylinositol 3-kinase Catalytic Subunit, Chain A, domain 1"/>
    <property type="match status" value="1"/>
</dbReference>
<accession>A0A0J0XJG1</accession>
<name>A0A0J0XJG1_9TREE</name>
<dbReference type="Pfam" id="PF11976">
    <property type="entry name" value="Rad60-SLD"/>
    <property type="match status" value="1"/>
</dbReference>
<evidence type="ECO:0000313" key="2">
    <source>
        <dbReference type="EMBL" id="KLT41191.1"/>
    </source>
</evidence>
<gene>
    <name evidence="2" type="ORF">CC85DRAFT_303500</name>
</gene>
<dbReference type="AlphaFoldDB" id="A0A0J0XJG1"/>
<organism evidence="2 3">
    <name type="scientific">Cutaneotrichosporon oleaginosum</name>
    <dbReference type="NCBI Taxonomy" id="879819"/>
    <lineage>
        <taxon>Eukaryota</taxon>
        <taxon>Fungi</taxon>
        <taxon>Dikarya</taxon>
        <taxon>Basidiomycota</taxon>
        <taxon>Agaricomycotina</taxon>
        <taxon>Tremellomycetes</taxon>
        <taxon>Trichosporonales</taxon>
        <taxon>Trichosporonaceae</taxon>
        <taxon>Cutaneotrichosporon</taxon>
    </lineage>
</organism>
<evidence type="ECO:0000313" key="3">
    <source>
        <dbReference type="Proteomes" id="UP000053611"/>
    </source>
</evidence>
<dbReference type="InterPro" id="IPR000626">
    <property type="entry name" value="Ubiquitin-like_dom"/>
</dbReference>
<reference evidence="2 3" key="1">
    <citation type="submission" date="2015-03" db="EMBL/GenBank/DDBJ databases">
        <title>Genomics and transcriptomics of the oil-accumulating basidiomycete yeast T. oleaginosus allow insights into substrate utilization and the diverse evolutionary trajectories of mating systems in fungi.</title>
        <authorList>
            <consortium name="DOE Joint Genome Institute"/>
            <person name="Kourist R."/>
            <person name="Kracht O."/>
            <person name="Bracharz F."/>
            <person name="Lipzen A."/>
            <person name="Nolan M."/>
            <person name="Ohm R."/>
            <person name="Grigoriev I."/>
            <person name="Sun S."/>
            <person name="Heitman J."/>
            <person name="Bruck T."/>
            <person name="Nowrousian M."/>
        </authorList>
    </citation>
    <scope>NUCLEOTIDE SEQUENCE [LARGE SCALE GENOMIC DNA]</scope>
    <source>
        <strain evidence="2 3">IBC0246</strain>
    </source>
</reference>
<dbReference type="InterPro" id="IPR022617">
    <property type="entry name" value="Rad60/SUMO-like_dom"/>
</dbReference>
<dbReference type="InterPro" id="IPR029071">
    <property type="entry name" value="Ubiquitin-like_domsf"/>
</dbReference>
<dbReference type="STRING" id="879819.A0A0J0XJG1"/>
<sequence length="108" mass="11805">MPDENAHINIVIRGSDGTERFFKIKPSTAFGKLKRGYAKLQNLDIGSLRLHYDGVPLSDHATPLDLDMIDGDVIENYIPQVGGGGSACFGRPGSLPSTAERYIISWFP</sequence>
<dbReference type="PROSITE" id="PS50053">
    <property type="entry name" value="UBIQUITIN_2"/>
    <property type="match status" value="1"/>
</dbReference>
<dbReference type="GeneID" id="28986074"/>
<evidence type="ECO:0000259" key="1">
    <source>
        <dbReference type="PROSITE" id="PS50053"/>
    </source>
</evidence>